<dbReference type="SUPFAM" id="SSF46626">
    <property type="entry name" value="Cytochrome c"/>
    <property type="match status" value="1"/>
</dbReference>
<gene>
    <name evidence="19" type="ORF">BIT28_06780</name>
</gene>
<dbReference type="STRING" id="1903952.BIT28_06780"/>
<dbReference type="Proteomes" id="UP000186905">
    <property type="component" value="Unassembled WGS sequence"/>
</dbReference>
<dbReference type="GO" id="GO:0004129">
    <property type="term" value="F:cytochrome-c oxidase activity"/>
    <property type="evidence" value="ECO:0007669"/>
    <property type="project" value="UniProtKB-EC"/>
</dbReference>
<name>A0A1Q9GER3_9GAMM</name>
<evidence type="ECO:0000256" key="1">
    <source>
        <dbReference type="ARBA" id="ARBA00004141"/>
    </source>
</evidence>
<sequence length="371" mass="40841">MAIAIALILIIIASVAFHYYSPWWLTPAASNWGEIDDAFTLTIIITGAFFIVINLLIAWIVIRYRHKPGRKSTYQPESKKLEAWLIGLTTVGIVALLAPGLVVYGKFVTVPEEAQTFEVVGEQWKWSFRFPGKDNQLGQTGIQFISPTNPLGLDPDDPASADDRIVLGPELHLPLFTSFKVLLRSKDVLHDFNVPQFRAKMDLVPGTVTYFWFTPTQRGTFDILCAELCGTGHFNMRGRVIVEDDANFGVWLASQPTFADSQQPQASSDTTNLVELGKTLSEVNGCIACHSLDGKPGVGPTWLGLYGKTELMSDDAEVVVDDAYLRTAILNAGAEIVKGYPAIMPVYQFNDQEVEAIIAYIKAVSEPSPSP</sequence>
<dbReference type="SUPFAM" id="SSF49503">
    <property type="entry name" value="Cupredoxins"/>
    <property type="match status" value="1"/>
</dbReference>
<keyword evidence="5 15" id="KW-0349">Heme</keyword>
<dbReference type="PROSITE" id="PS00078">
    <property type="entry name" value="COX2"/>
    <property type="match status" value="1"/>
</dbReference>
<feature type="domain" description="Cytochrome oxidase subunit II copper A binding" evidence="17">
    <location>
        <begin position="112"/>
        <end position="254"/>
    </location>
</feature>
<evidence type="ECO:0000256" key="11">
    <source>
        <dbReference type="ARBA" id="ARBA00023004"/>
    </source>
</evidence>
<dbReference type="CDD" id="cd13919">
    <property type="entry name" value="CuRO_HCO_II_like_5"/>
    <property type="match status" value="1"/>
</dbReference>
<evidence type="ECO:0000256" key="12">
    <source>
        <dbReference type="ARBA" id="ARBA00023008"/>
    </source>
</evidence>
<keyword evidence="20" id="KW-1185">Reference proteome</keyword>
<reference evidence="19 20" key="1">
    <citation type="submission" date="2016-09" db="EMBL/GenBank/DDBJ databases">
        <title>Photobacterium proteolyticum sp. nov. a protease producing bacterium isolated from ocean sediments of Laizhou Bay.</title>
        <authorList>
            <person name="Li Y."/>
        </authorList>
    </citation>
    <scope>NUCLEOTIDE SEQUENCE [LARGE SCALE GENOMIC DNA]</scope>
    <source>
        <strain evidence="19 20">13-12</strain>
    </source>
</reference>
<evidence type="ECO:0000256" key="16">
    <source>
        <dbReference type="SAM" id="Phobius"/>
    </source>
</evidence>
<dbReference type="InterPro" id="IPR036257">
    <property type="entry name" value="Cyt_c_oxidase_su2_TM_sf"/>
</dbReference>
<dbReference type="EC" id="7.1.1.9" evidence="3"/>
<keyword evidence="4" id="KW-0813">Transport</keyword>
<dbReference type="PANTHER" id="PTHR22888:SF9">
    <property type="entry name" value="CYTOCHROME C OXIDASE SUBUNIT 2"/>
    <property type="match status" value="1"/>
</dbReference>
<keyword evidence="11 15" id="KW-0408">Iron</keyword>
<dbReference type="EMBL" id="MJIL01000090">
    <property type="protein sequence ID" value="OLQ72883.1"/>
    <property type="molecule type" value="Genomic_DNA"/>
</dbReference>
<proteinExistence type="inferred from homology"/>
<dbReference type="AlphaFoldDB" id="A0A1Q9GER3"/>
<evidence type="ECO:0000256" key="15">
    <source>
        <dbReference type="PROSITE-ProRule" id="PRU00433"/>
    </source>
</evidence>
<dbReference type="GO" id="GO:0042773">
    <property type="term" value="P:ATP synthesis coupled electron transport"/>
    <property type="evidence" value="ECO:0007669"/>
    <property type="project" value="TreeGrafter"/>
</dbReference>
<dbReference type="PROSITE" id="PS50857">
    <property type="entry name" value="COX2_CUA"/>
    <property type="match status" value="1"/>
</dbReference>
<evidence type="ECO:0000313" key="20">
    <source>
        <dbReference type="Proteomes" id="UP000186905"/>
    </source>
</evidence>
<dbReference type="InterPro" id="IPR036909">
    <property type="entry name" value="Cyt_c-like_dom_sf"/>
</dbReference>
<comment type="caution">
    <text evidence="19">The sequence shown here is derived from an EMBL/GenBank/DDBJ whole genome shotgun (WGS) entry which is preliminary data.</text>
</comment>
<dbReference type="Gene3D" id="1.10.287.90">
    <property type="match status" value="1"/>
</dbReference>
<comment type="catalytic activity">
    <reaction evidence="14">
        <text>4 Fe(II)-[cytochrome c] + O2 + 8 H(+)(in) = 4 Fe(III)-[cytochrome c] + 2 H2O + 4 H(+)(out)</text>
        <dbReference type="Rhea" id="RHEA:11436"/>
        <dbReference type="Rhea" id="RHEA-COMP:10350"/>
        <dbReference type="Rhea" id="RHEA-COMP:14399"/>
        <dbReference type="ChEBI" id="CHEBI:15377"/>
        <dbReference type="ChEBI" id="CHEBI:15378"/>
        <dbReference type="ChEBI" id="CHEBI:15379"/>
        <dbReference type="ChEBI" id="CHEBI:29033"/>
        <dbReference type="ChEBI" id="CHEBI:29034"/>
        <dbReference type="EC" id="7.1.1.9"/>
    </reaction>
</comment>
<feature type="transmembrane region" description="Helical" evidence="16">
    <location>
        <begin position="40"/>
        <end position="62"/>
    </location>
</feature>
<keyword evidence="7 15" id="KW-0479">Metal-binding</keyword>
<evidence type="ECO:0000259" key="17">
    <source>
        <dbReference type="PROSITE" id="PS50857"/>
    </source>
</evidence>
<evidence type="ECO:0000256" key="14">
    <source>
        <dbReference type="ARBA" id="ARBA00047816"/>
    </source>
</evidence>
<evidence type="ECO:0000256" key="13">
    <source>
        <dbReference type="ARBA" id="ARBA00023136"/>
    </source>
</evidence>
<dbReference type="PANTHER" id="PTHR22888">
    <property type="entry name" value="CYTOCHROME C OXIDASE, SUBUNIT II"/>
    <property type="match status" value="1"/>
</dbReference>
<dbReference type="PROSITE" id="PS51007">
    <property type="entry name" value="CYTC"/>
    <property type="match status" value="1"/>
</dbReference>
<evidence type="ECO:0000256" key="2">
    <source>
        <dbReference type="ARBA" id="ARBA00007866"/>
    </source>
</evidence>
<dbReference type="GO" id="GO:0005507">
    <property type="term" value="F:copper ion binding"/>
    <property type="evidence" value="ECO:0007669"/>
    <property type="project" value="InterPro"/>
</dbReference>
<evidence type="ECO:0000256" key="8">
    <source>
        <dbReference type="ARBA" id="ARBA00022967"/>
    </source>
</evidence>
<organism evidence="19 20">
    <name type="scientific">Photobacterium proteolyticum</name>
    <dbReference type="NCBI Taxonomy" id="1903952"/>
    <lineage>
        <taxon>Bacteria</taxon>
        <taxon>Pseudomonadati</taxon>
        <taxon>Pseudomonadota</taxon>
        <taxon>Gammaproteobacteria</taxon>
        <taxon>Vibrionales</taxon>
        <taxon>Vibrionaceae</taxon>
        <taxon>Photobacterium</taxon>
    </lineage>
</organism>
<evidence type="ECO:0000256" key="9">
    <source>
        <dbReference type="ARBA" id="ARBA00022982"/>
    </source>
</evidence>
<evidence type="ECO:0000256" key="4">
    <source>
        <dbReference type="ARBA" id="ARBA00022448"/>
    </source>
</evidence>
<accession>A0A1Q9GER3</accession>
<dbReference type="Pfam" id="PF00116">
    <property type="entry name" value="COX2"/>
    <property type="match status" value="1"/>
</dbReference>
<feature type="transmembrane region" description="Helical" evidence="16">
    <location>
        <begin position="83"/>
        <end position="105"/>
    </location>
</feature>
<dbReference type="InterPro" id="IPR001505">
    <property type="entry name" value="Copper_CuA"/>
</dbReference>
<dbReference type="Gene3D" id="1.10.760.10">
    <property type="entry name" value="Cytochrome c-like domain"/>
    <property type="match status" value="1"/>
</dbReference>
<dbReference type="GO" id="GO:0016020">
    <property type="term" value="C:membrane"/>
    <property type="evidence" value="ECO:0007669"/>
    <property type="project" value="UniProtKB-SubCell"/>
</dbReference>
<protein>
    <recommendedName>
        <fullName evidence="3">cytochrome-c oxidase</fullName>
        <ecNumber evidence="3">7.1.1.9</ecNumber>
    </recommendedName>
</protein>
<dbReference type="InterPro" id="IPR008972">
    <property type="entry name" value="Cupredoxin"/>
</dbReference>
<dbReference type="RefSeq" id="WP_075766900.1">
    <property type="nucleotide sequence ID" value="NZ_MJIL01000090.1"/>
</dbReference>
<dbReference type="OrthoDB" id="9773456at2"/>
<dbReference type="InterPro" id="IPR045187">
    <property type="entry name" value="CcO_II"/>
</dbReference>
<evidence type="ECO:0000313" key="19">
    <source>
        <dbReference type="EMBL" id="OLQ72883.1"/>
    </source>
</evidence>
<keyword evidence="6 16" id="KW-0812">Transmembrane</keyword>
<evidence type="ECO:0000256" key="5">
    <source>
        <dbReference type="ARBA" id="ARBA00022617"/>
    </source>
</evidence>
<comment type="subcellular location">
    <subcellularLocation>
        <location evidence="1">Membrane</location>
        <topology evidence="1">Multi-pass membrane protein</topology>
    </subcellularLocation>
</comment>
<keyword evidence="12" id="KW-0186">Copper</keyword>
<evidence type="ECO:0000256" key="3">
    <source>
        <dbReference type="ARBA" id="ARBA00012949"/>
    </source>
</evidence>
<evidence type="ECO:0000259" key="18">
    <source>
        <dbReference type="PROSITE" id="PS51007"/>
    </source>
</evidence>
<dbReference type="InterPro" id="IPR002429">
    <property type="entry name" value="CcO_II-like_C"/>
</dbReference>
<evidence type="ECO:0000256" key="10">
    <source>
        <dbReference type="ARBA" id="ARBA00022989"/>
    </source>
</evidence>
<keyword evidence="10 16" id="KW-1133">Transmembrane helix</keyword>
<keyword evidence="9" id="KW-0249">Electron transport</keyword>
<dbReference type="GO" id="GO:0020037">
    <property type="term" value="F:heme binding"/>
    <property type="evidence" value="ECO:0007669"/>
    <property type="project" value="InterPro"/>
</dbReference>
<keyword evidence="13 16" id="KW-0472">Membrane</keyword>
<comment type="similarity">
    <text evidence="2">Belongs to the cytochrome c oxidase subunit 2 family.</text>
</comment>
<keyword evidence="8" id="KW-1278">Translocase</keyword>
<dbReference type="Pfam" id="PF00034">
    <property type="entry name" value="Cytochrom_C"/>
    <property type="match status" value="1"/>
</dbReference>
<evidence type="ECO:0000256" key="6">
    <source>
        <dbReference type="ARBA" id="ARBA00022692"/>
    </source>
</evidence>
<dbReference type="Gene3D" id="2.60.40.420">
    <property type="entry name" value="Cupredoxins - blue copper proteins"/>
    <property type="match status" value="1"/>
</dbReference>
<feature type="domain" description="Cytochrome c" evidence="18">
    <location>
        <begin position="272"/>
        <end position="365"/>
    </location>
</feature>
<dbReference type="InterPro" id="IPR009056">
    <property type="entry name" value="Cyt_c-like_dom"/>
</dbReference>
<evidence type="ECO:0000256" key="7">
    <source>
        <dbReference type="ARBA" id="ARBA00022723"/>
    </source>
</evidence>